<evidence type="ECO:0000313" key="3">
    <source>
        <dbReference type="Proteomes" id="UP001211065"/>
    </source>
</evidence>
<evidence type="ECO:0000313" key="2">
    <source>
        <dbReference type="EMBL" id="KAJ3216677.1"/>
    </source>
</evidence>
<evidence type="ECO:0000256" key="1">
    <source>
        <dbReference type="ARBA" id="ARBA00008721"/>
    </source>
</evidence>
<comment type="caution">
    <text evidence="2">The sequence shown here is derived from an EMBL/GenBank/DDBJ whole genome shotgun (WGS) entry which is preliminary data.</text>
</comment>
<name>A0AAD5XUR1_9FUNG</name>
<dbReference type="PANTHER" id="PTHR47466:SF1">
    <property type="entry name" value="METALLOPROTEASE MEP1 (AFU_ORTHOLOGUE AFUA_1G07730)-RELATED"/>
    <property type="match status" value="1"/>
</dbReference>
<accession>A0AAD5XUR1</accession>
<protein>
    <recommendedName>
        <fullName evidence="4">Peptidase M43 pregnancy-associated plasma-A domain-containing protein</fullName>
    </recommendedName>
</protein>
<dbReference type="Gene3D" id="3.40.390.10">
    <property type="entry name" value="Collagenase (Catalytic Domain)"/>
    <property type="match status" value="1"/>
</dbReference>
<dbReference type="GO" id="GO:0008237">
    <property type="term" value="F:metallopeptidase activity"/>
    <property type="evidence" value="ECO:0007669"/>
    <property type="project" value="InterPro"/>
</dbReference>
<dbReference type="AlphaFoldDB" id="A0AAD5XUR1"/>
<dbReference type="EMBL" id="JADGJW010000465">
    <property type="protein sequence ID" value="KAJ3216677.1"/>
    <property type="molecule type" value="Genomic_DNA"/>
</dbReference>
<dbReference type="Proteomes" id="UP001211065">
    <property type="component" value="Unassembled WGS sequence"/>
</dbReference>
<dbReference type="SUPFAM" id="SSF55486">
    <property type="entry name" value="Metalloproteases ('zincins'), catalytic domain"/>
    <property type="match status" value="2"/>
</dbReference>
<sequence>MNISPLRLKKRAQRNVNVYFHIVYDDSCKSPPGSEEYETMCGYLTDTTLDLQMEKLNELYAEAGFTFTKVKTEYIMNSKLSTSFFPMVKTQRPAFNSIVKQQYHIGTFSDLNVYTTHLTQGLLGSTTAVKQMEQAMLSKPSTLTGSMKHDGVMVNFRSFPGITKKVADKKFPGGYAALIANAAQRSKSERLGVTLVHEVGHWLNLRHPMNKDLQPPHKQCSYPNDEIRDTRPMSSCAYQDNDGLCKKVGSKPIPKKCALKGEVGSASASNDCSCHNYNMVLSDLSSASNTISPLYERQWKEDRDKYAEPTTNIMAYFNDDCRVEFSPMQIERMQQFWDKYRK</sequence>
<dbReference type="PANTHER" id="PTHR47466">
    <property type="match status" value="1"/>
</dbReference>
<organism evidence="2 3">
    <name type="scientific">Clydaea vesicula</name>
    <dbReference type="NCBI Taxonomy" id="447962"/>
    <lineage>
        <taxon>Eukaryota</taxon>
        <taxon>Fungi</taxon>
        <taxon>Fungi incertae sedis</taxon>
        <taxon>Chytridiomycota</taxon>
        <taxon>Chytridiomycota incertae sedis</taxon>
        <taxon>Chytridiomycetes</taxon>
        <taxon>Lobulomycetales</taxon>
        <taxon>Lobulomycetaceae</taxon>
        <taxon>Clydaea</taxon>
    </lineage>
</organism>
<dbReference type="InterPro" id="IPR024079">
    <property type="entry name" value="MetalloPept_cat_dom_sf"/>
</dbReference>
<reference evidence="2" key="1">
    <citation type="submission" date="2020-05" db="EMBL/GenBank/DDBJ databases">
        <title>Phylogenomic resolution of chytrid fungi.</title>
        <authorList>
            <person name="Stajich J.E."/>
            <person name="Amses K."/>
            <person name="Simmons R."/>
            <person name="Seto K."/>
            <person name="Myers J."/>
            <person name="Bonds A."/>
            <person name="Quandt C.A."/>
            <person name="Barry K."/>
            <person name="Liu P."/>
            <person name="Grigoriev I."/>
            <person name="Longcore J.E."/>
            <person name="James T.Y."/>
        </authorList>
    </citation>
    <scope>NUCLEOTIDE SEQUENCE</scope>
    <source>
        <strain evidence="2">JEL0476</strain>
    </source>
</reference>
<keyword evidence="3" id="KW-1185">Reference proteome</keyword>
<proteinExistence type="inferred from homology"/>
<comment type="similarity">
    <text evidence="1">Belongs to the peptidase M43B family.</text>
</comment>
<gene>
    <name evidence="2" type="ORF">HK099_005770</name>
</gene>
<evidence type="ECO:0008006" key="4">
    <source>
        <dbReference type="Google" id="ProtNLM"/>
    </source>
</evidence>